<evidence type="ECO:0000256" key="2">
    <source>
        <dbReference type="ARBA" id="ARBA00009054"/>
    </source>
</evidence>
<dbReference type="Gene3D" id="3.90.20.20">
    <property type="match status" value="1"/>
</dbReference>
<feature type="compositionally biased region" description="Polar residues" evidence="13">
    <location>
        <begin position="16"/>
        <end position="37"/>
    </location>
</feature>
<reference evidence="14" key="1">
    <citation type="submission" date="2020-10" db="EMBL/GenBank/DDBJ databases">
        <title>Taxonomic study of unclassified bacteria belonging to the class Ktedonobacteria.</title>
        <authorList>
            <person name="Yabe S."/>
            <person name="Wang C.M."/>
            <person name="Zheng Y."/>
            <person name="Sakai Y."/>
            <person name="Cavaletti L."/>
            <person name="Monciardini P."/>
            <person name="Donadio S."/>
        </authorList>
    </citation>
    <scope>NUCLEOTIDE SEQUENCE</scope>
    <source>
        <strain evidence="14">ID150040</strain>
    </source>
</reference>
<comment type="subunit">
    <text evidence="3 10">Homodimer.</text>
</comment>
<evidence type="ECO:0000256" key="8">
    <source>
        <dbReference type="ARBA" id="ARBA00072274"/>
    </source>
</evidence>
<dbReference type="GO" id="GO:0006457">
    <property type="term" value="P:protein folding"/>
    <property type="evidence" value="ECO:0007669"/>
    <property type="project" value="InterPro"/>
</dbReference>
<dbReference type="InterPro" id="IPR013805">
    <property type="entry name" value="GrpE_CC"/>
</dbReference>
<dbReference type="PRINTS" id="PR00773">
    <property type="entry name" value="GRPEPROTEIN"/>
</dbReference>
<evidence type="ECO:0000256" key="1">
    <source>
        <dbReference type="ARBA" id="ARBA00004496"/>
    </source>
</evidence>
<dbReference type="SUPFAM" id="SSF51064">
    <property type="entry name" value="Head domain of nucleotide exchange factor GrpE"/>
    <property type="match status" value="1"/>
</dbReference>
<evidence type="ECO:0000256" key="9">
    <source>
        <dbReference type="ARBA" id="ARBA00076414"/>
    </source>
</evidence>
<name>A0A8J3IPG6_9CHLR</name>
<dbReference type="InterPro" id="IPR009012">
    <property type="entry name" value="GrpE_head"/>
</dbReference>
<evidence type="ECO:0000256" key="7">
    <source>
        <dbReference type="ARBA" id="ARBA00053401"/>
    </source>
</evidence>
<dbReference type="FunFam" id="2.30.22.10:FF:000001">
    <property type="entry name" value="Protein GrpE"/>
    <property type="match status" value="1"/>
</dbReference>
<dbReference type="SUPFAM" id="SSF58014">
    <property type="entry name" value="Coiled-coil domain of nucleotide exchange factor GrpE"/>
    <property type="match status" value="1"/>
</dbReference>
<dbReference type="HAMAP" id="MF_01151">
    <property type="entry name" value="GrpE"/>
    <property type="match status" value="1"/>
</dbReference>
<dbReference type="GO" id="GO:0042803">
    <property type="term" value="F:protein homodimerization activity"/>
    <property type="evidence" value="ECO:0007669"/>
    <property type="project" value="InterPro"/>
</dbReference>
<keyword evidence="5 10" id="KW-0346">Stress response</keyword>
<dbReference type="InterPro" id="IPR000740">
    <property type="entry name" value="GrpE"/>
</dbReference>
<evidence type="ECO:0000256" key="5">
    <source>
        <dbReference type="ARBA" id="ARBA00023016"/>
    </source>
</evidence>
<evidence type="ECO:0000313" key="15">
    <source>
        <dbReference type="Proteomes" id="UP000597444"/>
    </source>
</evidence>
<dbReference type="GO" id="GO:0000774">
    <property type="term" value="F:adenyl-nucleotide exchange factor activity"/>
    <property type="evidence" value="ECO:0007669"/>
    <property type="project" value="InterPro"/>
</dbReference>
<dbReference type="Gene3D" id="2.30.22.10">
    <property type="entry name" value="Head domain of nucleotide exchange factor GrpE"/>
    <property type="match status" value="1"/>
</dbReference>
<evidence type="ECO:0000256" key="11">
    <source>
        <dbReference type="RuleBase" id="RU000639"/>
    </source>
</evidence>
<dbReference type="AlphaFoldDB" id="A0A8J3IPG6"/>
<dbReference type="PANTHER" id="PTHR21237">
    <property type="entry name" value="GRPE PROTEIN"/>
    <property type="match status" value="1"/>
</dbReference>
<dbReference type="GO" id="GO:0051082">
    <property type="term" value="F:unfolded protein binding"/>
    <property type="evidence" value="ECO:0007669"/>
    <property type="project" value="TreeGrafter"/>
</dbReference>
<evidence type="ECO:0000256" key="4">
    <source>
        <dbReference type="ARBA" id="ARBA00022490"/>
    </source>
</evidence>
<dbReference type="GO" id="GO:0005737">
    <property type="term" value="C:cytoplasm"/>
    <property type="evidence" value="ECO:0007669"/>
    <property type="project" value="UniProtKB-SubCell"/>
</dbReference>
<dbReference type="Proteomes" id="UP000597444">
    <property type="component" value="Unassembled WGS sequence"/>
</dbReference>
<dbReference type="CDD" id="cd00446">
    <property type="entry name" value="GrpE"/>
    <property type="match status" value="1"/>
</dbReference>
<feature type="compositionally biased region" description="Basic and acidic residues" evidence="13">
    <location>
        <begin position="1"/>
        <end position="12"/>
    </location>
</feature>
<keyword evidence="15" id="KW-1185">Reference proteome</keyword>
<feature type="compositionally biased region" description="Polar residues" evidence="13">
    <location>
        <begin position="184"/>
        <end position="195"/>
    </location>
</feature>
<dbReference type="EMBL" id="BNJK01000001">
    <property type="protein sequence ID" value="GHO94632.1"/>
    <property type="molecule type" value="Genomic_DNA"/>
</dbReference>
<evidence type="ECO:0000256" key="13">
    <source>
        <dbReference type="SAM" id="MobiDB-lite"/>
    </source>
</evidence>
<feature type="region of interest" description="Disordered" evidence="13">
    <location>
        <begin position="176"/>
        <end position="195"/>
    </location>
</feature>
<evidence type="ECO:0000256" key="10">
    <source>
        <dbReference type="HAMAP-Rule" id="MF_01151"/>
    </source>
</evidence>
<evidence type="ECO:0000256" key="6">
    <source>
        <dbReference type="ARBA" id="ARBA00023186"/>
    </source>
</evidence>
<comment type="similarity">
    <text evidence="2 10 12">Belongs to the GrpE family.</text>
</comment>
<gene>
    <name evidence="10 14" type="primary">grpE</name>
    <name evidence="14" type="ORF">KSF_046800</name>
</gene>
<keyword evidence="6 10" id="KW-0143">Chaperone</keyword>
<organism evidence="14 15">
    <name type="scientific">Reticulibacter mediterranei</name>
    <dbReference type="NCBI Taxonomy" id="2778369"/>
    <lineage>
        <taxon>Bacteria</taxon>
        <taxon>Bacillati</taxon>
        <taxon>Chloroflexota</taxon>
        <taxon>Ktedonobacteria</taxon>
        <taxon>Ktedonobacterales</taxon>
        <taxon>Reticulibacteraceae</taxon>
        <taxon>Reticulibacter</taxon>
    </lineage>
</organism>
<dbReference type="PANTHER" id="PTHR21237:SF23">
    <property type="entry name" value="GRPE PROTEIN HOMOLOG, MITOCHONDRIAL"/>
    <property type="match status" value="1"/>
</dbReference>
<comment type="subcellular location">
    <subcellularLocation>
        <location evidence="1 10">Cytoplasm</location>
    </subcellularLocation>
</comment>
<evidence type="ECO:0000256" key="12">
    <source>
        <dbReference type="RuleBase" id="RU004478"/>
    </source>
</evidence>
<evidence type="ECO:0000313" key="14">
    <source>
        <dbReference type="EMBL" id="GHO94632.1"/>
    </source>
</evidence>
<sequence length="195" mass="21909">MQQNRQEKREAEQPEQGDTSHITSVSPQQEEQSLIPEQQQVEECMDMLRRTQADFVNYRRRVNQEQAEGRIAAQSALLSHLLPVLDDLRRALEAAPAELNAHPWVQGLFLVARRLTTQLEQVGVREIGTPGERFDPHVHEAITTQTQPDVPEGTVLHVIQPGYALGERIIRPAQVSVARAPSSVEETSGRQESSQ</sequence>
<dbReference type="Pfam" id="PF01025">
    <property type="entry name" value="GrpE"/>
    <property type="match status" value="1"/>
</dbReference>
<comment type="caution">
    <text evidence="14">The sequence shown here is derived from an EMBL/GenBank/DDBJ whole genome shotgun (WGS) entry which is preliminary data.</text>
</comment>
<dbReference type="PROSITE" id="PS01071">
    <property type="entry name" value="GRPE"/>
    <property type="match status" value="1"/>
</dbReference>
<dbReference type="RefSeq" id="WP_220205346.1">
    <property type="nucleotide sequence ID" value="NZ_BNJK01000001.1"/>
</dbReference>
<dbReference type="GO" id="GO:0051087">
    <property type="term" value="F:protein-folding chaperone binding"/>
    <property type="evidence" value="ECO:0007669"/>
    <property type="project" value="InterPro"/>
</dbReference>
<comment type="function">
    <text evidence="7 10 11">Participates actively in the response to hyperosmotic and heat shock by preventing the aggregation of stress-denatured proteins, in association with DnaK and GrpE. It is the nucleotide exchange factor for DnaK and may function as a thermosensor. Unfolded proteins bind initially to DnaJ; upon interaction with the DnaJ-bound protein, DnaK hydrolyzes its bound ATP, resulting in the formation of a stable complex. GrpE releases ADP from DnaK; ATP binding to DnaK triggers the release of the substrate protein, thus completing the reaction cycle. Several rounds of ATP-dependent interactions between DnaJ, DnaK and GrpE are required for fully efficient folding.</text>
</comment>
<feature type="region of interest" description="Disordered" evidence="13">
    <location>
        <begin position="1"/>
        <end position="37"/>
    </location>
</feature>
<evidence type="ECO:0000256" key="3">
    <source>
        <dbReference type="ARBA" id="ARBA00011738"/>
    </source>
</evidence>
<proteinExistence type="inferred from homology"/>
<accession>A0A8J3IPG6</accession>
<keyword evidence="4 10" id="KW-0963">Cytoplasm</keyword>
<protein>
    <recommendedName>
        <fullName evidence="8 10">Protein GrpE</fullName>
    </recommendedName>
    <alternativeName>
        <fullName evidence="9 10">HSP-70 cofactor</fullName>
    </alternativeName>
</protein>